<dbReference type="Pfam" id="PF00378">
    <property type="entry name" value="ECH_1"/>
    <property type="match status" value="1"/>
</dbReference>
<dbReference type="InterPro" id="IPR001753">
    <property type="entry name" value="Enoyl-CoA_hydra/iso"/>
</dbReference>
<dbReference type="InterPro" id="IPR029045">
    <property type="entry name" value="ClpP/crotonase-like_dom_sf"/>
</dbReference>
<dbReference type="SUPFAM" id="SSF52096">
    <property type="entry name" value="ClpP/crotonase"/>
    <property type="match status" value="1"/>
</dbReference>
<protein>
    <submittedName>
        <fullName evidence="6">Enoyl-CoA hydratase/isomerase family protein</fullName>
    </submittedName>
</protein>
<name>A0ABP6H5M9_9ACTN</name>
<accession>A0ABP6H5M9</accession>
<evidence type="ECO:0000256" key="3">
    <source>
        <dbReference type="ARBA" id="ARBA00023709"/>
    </source>
</evidence>
<keyword evidence="7" id="KW-1185">Reference proteome</keyword>
<comment type="catalytic activity">
    <reaction evidence="3">
        <text>a (3S)-3-hydroxyacyl-CoA = a (2E)-enoyl-CoA + H2O</text>
        <dbReference type="Rhea" id="RHEA:16105"/>
        <dbReference type="ChEBI" id="CHEBI:15377"/>
        <dbReference type="ChEBI" id="CHEBI:57318"/>
        <dbReference type="ChEBI" id="CHEBI:58856"/>
        <dbReference type="EC" id="4.2.1.17"/>
    </reaction>
</comment>
<dbReference type="Gene3D" id="1.10.12.10">
    <property type="entry name" value="Lyase 2-enoyl-coa Hydratase, Chain A, domain 2"/>
    <property type="match status" value="1"/>
</dbReference>
<proteinExistence type="inferred from homology"/>
<comment type="similarity">
    <text evidence="1 5">Belongs to the enoyl-CoA hydratase/isomerase family.</text>
</comment>
<dbReference type="EMBL" id="BAAATZ010000032">
    <property type="protein sequence ID" value="GAA2736104.1"/>
    <property type="molecule type" value="Genomic_DNA"/>
</dbReference>
<dbReference type="CDD" id="cd06558">
    <property type="entry name" value="crotonase-like"/>
    <property type="match status" value="1"/>
</dbReference>
<evidence type="ECO:0000256" key="5">
    <source>
        <dbReference type="RuleBase" id="RU003707"/>
    </source>
</evidence>
<dbReference type="InterPro" id="IPR018376">
    <property type="entry name" value="Enoyl-CoA_hyd/isom_CS"/>
</dbReference>
<evidence type="ECO:0000313" key="6">
    <source>
        <dbReference type="EMBL" id="GAA2736104.1"/>
    </source>
</evidence>
<dbReference type="RefSeq" id="WP_344455906.1">
    <property type="nucleotide sequence ID" value="NZ_BAAATZ010000032.1"/>
</dbReference>
<dbReference type="InterPro" id="IPR014748">
    <property type="entry name" value="Enoyl-CoA_hydra_C"/>
</dbReference>
<organism evidence="6 7">
    <name type="scientific">Actinocorallia aurantiaca</name>
    <dbReference type="NCBI Taxonomy" id="46204"/>
    <lineage>
        <taxon>Bacteria</taxon>
        <taxon>Bacillati</taxon>
        <taxon>Actinomycetota</taxon>
        <taxon>Actinomycetes</taxon>
        <taxon>Streptosporangiales</taxon>
        <taxon>Thermomonosporaceae</taxon>
        <taxon>Actinocorallia</taxon>
    </lineage>
</organism>
<dbReference type="PROSITE" id="PS00166">
    <property type="entry name" value="ENOYL_COA_HYDRATASE"/>
    <property type="match status" value="1"/>
</dbReference>
<keyword evidence="2" id="KW-0456">Lyase</keyword>
<evidence type="ECO:0000256" key="2">
    <source>
        <dbReference type="ARBA" id="ARBA00023239"/>
    </source>
</evidence>
<evidence type="ECO:0000256" key="4">
    <source>
        <dbReference type="ARBA" id="ARBA00023717"/>
    </source>
</evidence>
<sequence>MTRPDQPPPDSYETILYDVSDRVATVTLNRPEVLNAISPLMARELKHAYAAAEADPEVWIVVVTGTGRAFTSGADVSEIPGTGEVLYAEPYLSTHEQWDAPQEATPPFRTMTKPVLAAINGLCCGAGLDLVTTADIVIAADTAEFLDPHVSIGLVSARESVRLARVLPPGIAMRMALTGRHERLGAQRAYDLGLVSELVPADRLGERARELAGLVNRNAPLAVRGTRMAVRKGLGLPLYEAELLAEAYRERVTRTEDALEGPAAFLERRAPKWQCR</sequence>
<comment type="caution">
    <text evidence="6">The sequence shown here is derived from an EMBL/GenBank/DDBJ whole genome shotgun (WGS) entry which is preliminary data.</text>
</comment>
<dbReference type="PANTHER" id="PTHR11941">
    <property type="entry name" value="ENOYL-COA HYDRATASE-RELATED"/>
    <property type="match status" value="1"/>
</dbReference>
<dbReference type="Proteomes" id="UP001501842">
    <property type="component" value="Unassembled WGS sequence"/>
</dbReference>
<evidence type="ECO:0000256" key="1">
    <source>
        <dbReference type="ARBA" id="ARBA00005254"/>
    </source>
</evidence>
<reference evidence="7" key="1">
    <citation type="journal article" date="2019" name="Int. J. Syst. Evol. Microbiol.">
        <title>The Global Catalogue of Microorganisms (GCM) 10K type strain sequencing project: providing services to taxonomists for standard genome sequencing and annotation.</title>
        <authorList>
            <consortium name="The Broad Institute Genomics Platform"/>
            <consortium name="The Broad Institute Genome Sequencing Center for Infectious Disease"/>
            <person name="Wu L."/>
            <person name="Ma J."/>
        </authorList>
    </citation>
    <scope>NUCLEOTIDE SEQUENCE [LARGE SCALE GENOMIC DNA]</scope>
    <source>
        <strain evidence="7">JCM 8201</strain>
    </source>
</reference>
<comment type="catalytic activity">
    <reaction evidence="4">
        <text>a 4-saturated-(3S)-3-hydroxyacyl-CoA = a (3E)-enoyl-CoA + H2O</text>
        <dbReference type="Rhea" id="RHEA:20724"/>
        <dbReference type="ChEBI" id="CHEBI:15377"/>
        <dbReference type="ChEBI" id="CHEBI:58521"/>
        <dbReference type="ChEBI" id="CHEBI:137480"/>
        <dbReference type="EC" id="4.2.1.17"/>
    </reaction>
</comment>
<evidence type="ECO:0000313" key="7">
    <source>
        <dbReference type="Proteomes" id="UP001501842"/>
    </source>
</evidence>
<dbReference type="PANTHER" id="PTHR11941:SF54">
    <property type="entry name" value="ENOYL-COA HYDRATASE, MITOCHONDRIAL"/>
    <property type="match status" value="1"/>
</dbReference>
<gene>
    <name evidence="6" type="ORF">GCM10010439_62390</name>
</gene>
<dbReference type="Gene3D" id="3.90.226.10">
    <property type="entry name" value="2-enoyl-CoA Hydratase, Chain A, domain 1"/>
    <property type="match status" value="1"/>
</dbReference>